<dbReference type="Pfam" id="PF07715">
    <property type="entry name" value="Plug"/>
    <property type="match status" value="1"/>
</dbReference>
<dbReference type="InterPro" id="IPR012910">
    <property type="entry name" value="Plug_dom"/>
</dbReference>
<dbReference type="Gene3D" id="2.170.130.10">
    <property type="entry name" value="TonB-dependent receptor, plug domain"/>
    <property type="match status" value="1"/>
</dbReference>
<evidence type="ECO:0000256" key="2">
    <source>
        <dbReference type="ARBA" id="ARBA00009810"/>
    </source>
</evidence>
<dbReference type="Pfam" id="PF00593">
    <property type="entry name" value="TonB_dep_Rec_b-barrel"/>
    <property type="match status" value="1"/>
</dbReference>
<keyword evidence="3 11" id="KW-0813">Transport</keyword>
<keyword evidence="6 14" id="KW-0732">Signal</keyword>
<feature type="compositionally biased region" description="Low complexity" evidence="13">
    <location>
        <begin position="22"/>
        <end position="48"/>
    </location>
</feature>
<evidence type="ECO:0000256" key="7">
    <source>
        <dbReference type="ARBA" id="ARBA00023077"/>
    </source>
</evidence>
<sequence length="760" mass="82977">MNKLLVALAFFLYASAQAQTQAQTPPTPTASAASAPKPAAPAASAPTAELPRVVLSGSADSDDDGARRNESIAKTIYGREELDRQGDIDVTDVLKRLPGVSMDGGAPRLRGLGGGYTQVLVNGEPAPPGFSLDSLSPADVARIEIIKGATAEYAGVAGTINVVLREPPRSQQREVRSNLSYRAVEPGGGMSFQWGDRLGAVSFVLPLSVAHTAQSGEYTSARISRNRDGEVQSQSISGQDVSRNSNGQFSPRLQWKFSDVDTLNLGGFVQHNQSGNHGERQTTTLLGAPLSTLSDESHTRSDGDVLRLNLQWQRRLQDGAKLELKSSWQNTQRNSFNDYAGRRVDGSLIERETRSEFEETRAALGGRWTQPIAQDHTLLSGWDVERRQREDLRRIWDAGVERLDSATGLPFEASIDRTALFMQDEWAINKSWAMLPGLRFEQVKSHSHDPGRNGAGAYDIDNTARVMAPVLHVNYRFDQGGESKGGDQLRASITRSFKLPDLSALAGRYVLNGNYERDVSNTPIAADRAGNPNLQPELSTGFDLSFEHYPAGGGVFSVGMFYRRIEDLIRQRIALEADPAPGVVAVPRWVSRPVNLGQASSLGLELEIKGRAEEWLPALFSANSGVQLRGSWNFYRSEVDQVDGPDNRLEAQPPWLANLGFDARIKNSGWTVGASLVLQPAYATRQTDLQLSHRSAVQTLDAFASWKIDRSNQIRIGFTNLLAPDSEIANSVEDLDGFSAGSSMHRNTQPSVNASWVARF</sequence>
<accession>A0ABT2YAC8</accession>
<evidence type="ECO:0000259" key="15">
    <source>
        <dbReference type="Pfam" id="PF00593"/>
    </source>
</evidence>
<evidence type="ECO:0000256" key="11">
    <source>
        <dbReference type="PROSITE-ProRule" id="PRU01360"/>
    </source>
</evidence>
<feature type="compositionally biased region" description="Polar residues" evidence="13">
    <location>
        <begin position="231"/>
        <end position="248"/>
    </location>
</feature>
<feature type="region of interest" description="Disordered" evidence="13">
    <location>
        <begin position="216"/>
        <end position="248"/>
    </location>
</feature>
<dbReference type="InterPro" id="IPR039426">
    <property type="entry name" value="TonB-dep_rcpt-like"/>
</dbReference>
<dbReference type="EMBL" id="JAJIRN010000002">
    <property type="protein sequence ID" value="MCV2367233.1"/>
    <property type="molecule type" value="Genomic_DNA"/>
</dbReference>
<comment type="similarity">
    <text evidence="2 11 12">Belongs to the TonB-dependent receptor family.</text>
</comment>
<evidence type="ECO:0000256" key="14">
    <source>
        <dbReference type="SAM" id="SignalP"/>
    </source>
</evidence>
<evidence type="ECO:0000256" key="13">
    <source>
        <dbReference type="SAM" id="MobiDB-lite"/>
    </source>
</evidence>
<gene>
    <name evidence="17" type="ORF">LNV07_03880</name>
</gene>
<keyword evidence="7 12" id="KW-0798">TonB box</keyword>
<keyword evidence="10 11" id="KW-0998">Cell outer membrane</keyword>
<evidence type="ECO:0000256" key="5">
    <source>
        <dbReference type="ARBA" id="ARBA00022692"/>
    </source>
</evidence>
<keyword evidence="9 17" id="KW-0675">Receptor</keyword>
<feature type="region of interest" description="Disordered" evidence="13">
    <location>
        <begin position="22"/>
        <end position="51"/>
    </location>
</feature>
<evidence type="ECO:0000256" key="8">
    <source>
        <dbReference type="ARBA" id="ARBA00023136"/>
    </source>
</evidence>
<dbReference type="SUPFAM" id="SSF56935">
    <property type="entry name" value="Porins"/>
    <property type="match status" value="1"/>
</dbReference>
<evidence type="ECO:0000256" key="12">
    <source>
        <dbReference type="RuleBase" id="RU003357"/>
    </source>
</evidence>
<dbReference type="CDD" id="cd01347">
    <property type="entry name" value="ligand_gated_channel"/>
    <property type="match status" value="1"/>
</dbReference>
<feature type="chain" id="PRO_5046506948" evidence="14">
    <location>
        <begin position="19"/>
        <end position="760"/>
    </location>
</feature>
<keyword evidence="4 11" id="KW-1134">Transmembrane beta strand</keyword>
<dbReference type="InterPro" id="IPR036942">
    <property type="entry name" value="Beta-barrel_TonB_sf"/>
</dbReference>
<comment type="caution">
    <text evidence="17">The sequence shown here is derived from an EMBL/GenBank/DDBJ whole genome shotgun (WGS) entry which is preliminary data.</text>
</comment>
<protein>
    <submittedName>
        <fullName evidence="17">TonB-dependent receptor</fullName>
    </submittedName>
</protein>
<dbReference type="InterPro" id="IPR037066">
    <property type="entry name" value="Plug_dom_sf"/>
</dbReference>
<dbReference type="PANTHER" id="PTHR30069">
    <property type="entry name" value="TONB-DEPENDENT OUTER MEMBRANE RECEPTOR"/>
    <property type="match status" value="1"/>
</dbReference>
<evidence type="ECO:0000256" key="3">
    <source>
        <dbReference type="ARBA" id="ARBA00022448"/>
    </source>
</evidence>
<evidence type="ECO:0000256" key="1">
    <source>
        <dbReference type="ARBA" id="ARBA00004571"/>
    </source>
</evidence>
<evidence type="ECO:0000256" key="6">
    <source>
        <dbReference type="ARBA" id="ARBA00022729"/>
    </source>
</evidence>
<evidence type="ECO:0000313" key="18">
    <source>
        <dbReference type="Proteomes" id="UP001209701"/>
    </source>
</evidence>
<feature type="signal peptide" evidence="14">
    <location>
        <begin position="1"/>
        <end position="18"/>
    </location>
</feature>
<dbReference type="RefSeq" id="WP_263569864.1">
    <property type="nucleotide sequence ID" value="NZ_JAJIRN010000002.1"/>
</dbReference>
<dbReference type="InterPro" id="IPR000531">
    <property type="entry name" value="Beta-barrel_TonB"/>
</dbReference>
<reference evidence="17 18" key="1">
    <citation type="submission" date="2021-11" db="EMBL/GenBank/DDBJ databases">
        <authorList>
            <person name="Liang Q."/>
            <person name="Mou H."/>
            <person name="Liu Z."/>
        </authorList>
    </citation>
    <scope>NUCLEOTIDE SEQUENCE [LARGE SCALE GENOMIC DNA]</scope>
    <source>
        <strain evidence="17 18">CHU3</strain>
    </source>
</reference>
<organism evidence="17 18">
    <name type="scientific">Roseateles oligotrophus</name>
    <dbReference type="NCBI Taxonomy" id="1769250"/>
    <lineage>
        <taxon>Bacteria</taxon>
        <taxon>Pseudomonadati</taxon>
        <taxon>Pseudomonadota</taxon>
        <taxon>Betaproteobacteria</taxon>
        <taxon>Burkholderiales</taxon>
        <taxon>Sphaerotilaceae</taxon>
        <taxon>Roseateles</taxon>
    </lineage>
</organism>
<evidence type="ECO:0000313" key="17">
    <source>
        <dbReference type="EMBL" id="MCV2367233.1"/>
    </source>
</evidence>
<dbReference type="Gene3D" id="2.40.170.20">
    <property type="entry name" value="TonB-dependent receptor, beta-barrel domain"/>
    <property type="match status" value="1"/>
</dbReference>
<evidence type="ECO:0000259" key="16">
    <source>
        <dbReference type="Pfam" id="PF07715"/>
    </source>
</evidence>
<dbReference type="PROSITE" id="PS52016">
    <property type="entry name" value="TONB_DEPENDENT_REC_3"/>
    <property type="match status" value="1"/>
</dbReference>
<keyword evidence="18" id="KW-1185">Reference proteome</keyword>
<keyword evidence="5 11" id="KW-0812">Transmembrane</keyword>
<dbReference type="Proteomes" id="UP001209701">
    <property type="component" value="Unassembled WGS sequence"/>
</dbReference>
<dbReference type="PANTHER" id="PTHR30069:SF29">
    <property type="entry name" value="HEMOGLOBIN AND HEMOGLOBIN-HAPTOGLOBIN-BINDING PROTEIN 1-RELATED"/>
    <property type="match status" value="1"/>
</dbReference>
<keyword evidence="8 11" id="KW-0472">Membrane</keyword>
<feature type="domain" description="TonB-dependent receptor plug" evidence="16">
    <location>
        <begin position="70"/>
        <end position="153"/>
    </location>
</feature>
<evidence type="ECO:0000256" key="10">
    <source>
        <dbReference type="ARBA" id="ARBA00023237"/>
    </source>
</evidence>
<evidence type="ECO:0000256" key="4">
    <source>
        <dbReference type="ARBA" id="ARBA00022452"/>
    </source>
</evidence>
<feature type="domain" description="TonB-dependent receptor-like beta-barrel" evidence="15">
    <location>
        <begin position="262"/>
        <end position="721"/>
    </location>
</feature>
<proteinExistence type="inferred from homology"/>
<name>A0ABT2YAC8_9BURK</name>
<evidence type="ECO:0000256" key="9">
    <source>
        <dbReference type="ARBA" id="ARBA00023170"/>
    </source>
</evidence>
<comment type="subcellular location">
    <subcellularLocation>
        <location evidence="1 11">Cell outer membrane</location>
        <topology evidence="1 11">Multi-pass membrane protein</topology>
    </subcellularLocation>
</comment>